<keyword evidence="3" id="KW-0804">Transcription</keyword>
<organism evidence="5 6">
    <name type="scientific">Paenibacillus terreus</name>
    <dbReference type="NCBI Taxonomy" id="1387834"/>
    <lineage>
        <taxon>Bacteria</taxon>
        <taxon>Bacillati</taxon>
        <taxon>Bacillota</taxon>
        <taxon>Bacilli</taxon>
        <taxon>Bacillales</taxon>
        <taxon>Paenibacillaceae</taxon>
        <taxon>Paenibacillus</taxon>
    </lineage>
</organism>
<proteinExistence type="predicted"/>
<dbReference type="InterPro" id="IPR036390">
    <property type="entry name" value="WH_DNA-bd_sf"/>
</dbReference>
<dbReference type="PANTHER" id="PTHR42756">
    <property type="entry name" value="TRANSCRIPTIONAL REGULATOR, MARR"/>
    <property type="match status" value="1"/>
</dbReference>
<dbReference type="RefSeq" id="WP_375526084.1">
    <property type="nucleotide sequence ID" value="NZ_JBHILM010000016.1"/>
</dbReference>
<dbReference type="SUPFAM" id="SSF46785">
    <property type="entry name" value="Winged helix' DNA-binding domain"/>
    <property type="match status" value="1"/>
</dbReference>
<evidence type="ECO:0000256" key="3">
    <source>
        <dbReference type="ARBA" id="ARBA00023163"/>
    </source>
</evidence>
<sequence length="149" mass="17240">MIADIRRFNRRYTNILGVLNRHVLDTGYTFTEARVVIEIGLNGACIANTLVDALNIDRSYMSRIVNKLCKEGLLVKESSNTDQRISLLRLTPKGTEFYNQLNERSDEQIIRLFRGLTAKEMKELHASIMSIQKKLDKLERMERKPDDPI</sequence>
<evidence type="ECO:0000256" key="1">
    <source>
        <dbReference type="ARBA" id="ARBA00023015"/>
    </source>
</evidence>
<comment type="caution">
    <text evidence="5">The sequence shown here is derived from an EMBL/GenBank/DDBJ whole genome shotgun (WGS) entry which is preliminary data.</text>
</comment>
<evidence type="ECO:0000313" key="6">
    <source>
        <dbReference type="Proteomes" id="UP001580407"/>
    </source>
</evidence>
<evidence type="ECO:0000259" key="4">
    <source>
        <dbReference type="PROSITE" id="PS50995"/>
    </source>
</evidence>
<dbReference type="Proteomes" id="UP001580407">
    <property type="component" value="Unassembled WGS sequence"/>
</dbReference>
<feature type="domain" description="HTH marR-type" evidence="4">
    <location>
        <begin position="1"/>
        <end position="133"/>
    </location>
</feature>
<dbReference type="InterPro" id="IPR036388">
    <property type="entry name" value="WH-like_DNA-bd_sf"/>
</dbReference>
<dbReference type="InterPro" id="IPR000835">
    <property type="entry name" value="HTH_MarR-typ"/>
</dbReference>
<evidence type="ECO:0000256" key="2">
    <source>
        <dbReference type="ARBA" id="ARBA00023125"/>
    </source>
</evidence>
<dbReference type="PROSITE" id="PS50995">
    <property type="entry name" value="HTH_MARR_2"/>
    <property type="match status" value="1"/>
</dbReference>
<keyword evidence="6" id="KW-1185">Reference proteome</keyword>
<evidence type="ECO:0000313" key="5">
    <source>
        <dbReference type="EMBL" id="MFB5682332.1"/>
    </source>
</evidence>
<dbReference type="Pfam" id="PF12802">
    <property type="entry name" value="MarR_2"/>
    <property type="match status" value="1"/>
</dbReference>
<name>A0ABV5BA54_9BACL</name>
<accession>A0ABV5BA54</accession>
<dbReference type="PRINTS" id="PR00598">
    <property type="entry name" value="HTHMARR"/>
</dbReference>
<keyword evidence="2" id="KW-0238">DNA-binding</keyword>
<dbReference type="Gene3D" id="1.10.10.10">
    <property type="entry name" value="Winged helix-like DNA-binding domain superfamily/Winged helix DNA-binding domain"/>
    <property type="match status" value="1"/>
</dbReference>
<reference evidence="5 6" key="1">
    <citation type="submission" date="2024-09" db="EMBL/GenBank/DDBJ databases">
        <authorList>
            <person name="Ruan L."/>
        </authorList>
    </citation>
    <scope>NUCLEOTIDE SEQUENCE [LARGE SCALE GENOMIC DNA]</scope>
    <source>
        <strain evidence="5 6">D33</strain>
    </source>
</reference>
<dbReference type="PANTHER" id="PTHR42756:SF1">
    <property type="entry name" value="TRANSCRIPTIONAL REPRESSOR OF EMRAB OPERON"/>
    <property type="match status" value="1"/>
</dbReference>
<dbReference type="EMBL" id="JBHILM010000016">
    <property type="protein sequence ID" value="MFB5682332.1"/>
    <property type="molecule type" value="Genomic_DNA"/>
</dbReference>
<gene>
    <name evidence="5" type="ORF">ACE3NQ_15505</name>
</gene>
<protein>
    <submittedName>
        <fullName evidence="5">MarR family winged helix-turn-helix transcriptional regulator</fullName>
    </submittedName>
</protein>
<dbReference type="SMART" id="SM00347">
    <property type="entry name" value="HTH_MARR"/>
    <property type="match status" value="1"/>
</dbReference>
<keyword evidence="1" id="KW-0805">Transcription regulation</keyword>